<protein>
    <submittedName>
        <fullName evidence="2">Uncharacterized protein</fullName>
    </submittedName>
</protein>
<dbReference type="OrthoDB" id="3579670at2"/>
<sequence length="195" mass="20782">MIRHLAIAVCDVCGAEMRSDQAQAVAVIATALSAGWSRRLSGRLLCPGCTERALCATSGHDYGAEPGKAWKACACDGGLPAHSSHEPWQDPTTWDGCGWEWRICLGCDHIDERHATVATHAARRADDAAADAYLAALERGEIPTQARTEDQPGDGFLAEAAAGLDLPGHQQENRENAMVEGTTGTQRPHTAGDRR</sequence>
<gene>
    <name evidence="2" type="ORF">PA7_45830</name>
</gene>
<name>A0A511D7J0_9PSEU</name>
<comment type="caution">
    <text evidence="2">The sequence shown here is derived from an EMBL/GenBank/DDBJ whole genome shotgun (WGS) entry which is preliminary data.</text>
</comment>
<feature type="region of interest" description="Disordered" evidence="1">
    <location>
        <begin position="164"/>
        <end position="195"/>
    </location>
</feature>
<dbReference type="EMBL" id="BJVI01000088">
    <property type="protein sequence ID" value="GEL20746.1"/>
    <property type="molecule type" value="Genomic_DNA"/>
</dbReference>
<dbReference type="STRING" id="1123024.GCA_000423625_03503"/>
<accession>A0A511D7J0</accession>
<proteinExistence type="predicted"/>
<dbReference type="AlphaFoldDB" id="A0A511D7J0"/>
<dbReference type="RefSeq" id="WP_028930970.1">
    <property type="nucleotide sequence ID" value="NZ_AUII01000018.1"/>
</dbReference>
<evidence type="ECO:0000313" key="2">
    <source>
        <dbReference type="EMBL" id="GEL20746.1"/>
    </source>
</evidence>
<organism evidence="2 3">
    <name type="scientific">Pseudonocardia asaccharolytica DSM 44247 = NBRC 16224</name>
    <dbReference type="NCBI Taxonomy" id="1123024"/>
    <lineage>
        <taxon>Bacteria</taxon>
        <taxon>Bacillati</taxon>
        <taxon>Actinomycetota</taxon>
        <taxon>Actinomycetes</taxon>
        <taxon>Pseudonocardiales</taxon>
        <taxon>Pseudonocardiaceae</taxon>
        <taxon>Pseudonocardia</taxon>
    </lineage>
</organism>
<reference evidence="2 3" key="1">
    <citation type="submission" date="2019-07" db="EMBL/GenBank/DDBJ databases">
        <title>Whole genome shotgun sequence of Pseudonocardia asaccharolytica NBRC 16224.</title>
        <authorList>
            <person name="Hosoyama A."/>
            <person name="Uohara A."/>
            <person name="Ohji S."/>
            <person name="Ichikawa N."/>
        </authorList>
    </citation>
    <scope>NUCLEOTIDE SEQUENCE [LARGE SCALE GENOMIC DNA]</scope>
    <source>
        <strain evidence="2 3">NBRC 16224</strain>
    </source>
</reference>
<dbReference type="Proteomes" id="UP000321328">
    <property type="component" value="Unassembled WGS sequence"/>
</dbReference>
<evidence type="ECO:0000313" key="3">
    <source>
        <dbReference type="Proteomes" id="UP000321328"/>
    </source>
</evidence>
<evidence type="ECO:0000256" key="1">
    <source>
        <dbReference type="SAM" id="MobiDB-lite"/>
    </source>
</evidence>
<keyword evidence="3" id="KW-1185">Reference proteome</keyword>